<dbReference type="KEGG" id="pko:PKOR_19895"/>
<reference evidence="1 2" key="1">
    <citation type="journal article" date="2015" name="Sci. Rep.">
        <title>Unraveling adaptation of Pontibacter korlensis to radiation and infertility in desert through complete genome and comparative transcriptomic analysis.</title>
        <authorList>
            <person name="Dai J."/>
            <person name="Dai W."/>
            <person name="Qiu C."/>
            <person name="Yang Z."/>
            <person name="Zhang Y."/>
            <person name="Zhou M."/>
            <person name="Zhang L."/>
            <person name="Fang C."/>
            <person name="Gao Q."/>
            <person name="Yang Q."/>
            <person name="Li X."/>
            <person name="Wang Z."/>
            <person name="Wang Z."/>
            <person name="Jia Z."/>
            <person name="Chen X."/>
        </authorList>
    </citation>
    <scope>NUCLEOTIDE SEQUENCE [LARGE SCALE GENOMIC DNA]</scope>
    <source>
        <strain evidence="1 2">X14-1T</strain>
    </source>
</reference>
<dbReference type="OrthoDB" id="1447249at2"/>
<proteinExistence type="predicted"/>
<evidence type="ECO:0000313" key="2">
    <source>
        <dbReference type="Proteomes" id="UP000033109"/>
    </source>
</evidence>
<accession>A0A0E3ZIZ3</accession>
<dbReference type="RefSeq" id="WP_046312999.1">
    <property type="nucleotide sequence ID" value="NZ_CP009621.1"/>
</dbReference>
<sequence>MEYNTGRNDSFYWFETHEISLGQLVKELPELFLQKHPVSLYFDGAPVKLESVEVIDSRALNKIPTDNHDQWILTKEKSQITNTTDFVNFTYFSLVDWDTEINTLQSDDDRKFIELYFNERKKLKEQFWKEIEEINPFNFISDGSKLIFVTRDKGEVEKIRNTFANQVQP</sequence>
<keyword evidence="2" id="KW-1185">Reference proteome</keyword>
<dbReference type="STRING" id="400092.PKOR_19895"/>
<organism evidence="1 2">
    <name type="scientific">Pontibacter korlensis</name>
    <dbReference type="NCBI Taxonomy" id="400092"/>
    <lineage>
        <taxon>Bacteria</taxon>
        <taxon>Pseudomonadati</taxon>
        <taxon>Bacteroidota</taxon>
        <taxon>Cytophagia</taxon>
        <taxon>Cytophagales</taxon>
        <taxon>Hymenobacteraceae</taxon>
        <taxon>Pontibacter</taxon>
    </lineage>
</organism>
<evidence type="ECO:0000313" key="1">
    <source>
        <dbReference type="EMBL" id="AKD04939.1"/>
    </source>
</evidence>
<dbReference type="PATRIC" id="fig|400092.3.peg.4355"/>
<dbReference type="HOGENOM" id="CLU_1466462_0_0_10"/>
<dbReference type="EMBL" id="CP009621">
    <property type="protein sequence ID" value="AKD04939.1"/>
    <property type="molecule type" value="Genomic_DNA"/>
</dbReference>
<protein>
    <submittedName>
        <fullName evidence="1">Uncharacterized protein</fullName>
    </submittedName>
</protein>
<name>A0A0E3ZIZ3_9BACT</name>
<gene>
    <name evidence="1" type="ORF">PKOR_19895</name>
</gene>
<dbReference type="Proteomes" id="UP000033109">
    <property type="component" value="Chromosome"/>
</dbReference>
<dbReference type="AlphaFoldDB" id="A0A0E3ZIZ3"/>